<evidence type="ECO:0000256" key="3">
    <source>
        <dbReference type="SAM" id="MobiDB-lite"/>
    </source>
</evidence>
<evidence type="ECO:0000259" key="4">
    <source>
        <dbReference type="PROSITE" id="PS01031"/>
    </source>
</evidence>
<feature type="compositionally biased region" description="Polar residues" evidence="3">
    <location>
        <begin position="151"/>
        <end position="161"/>
    </location>
</feature>
<dbReference type="CDD" id="cd06464">
    <property type="entry name" value="ACD_sHsps-like"/>
    <property type="match status" value="1"/>
</dbReference>
<dbReference type="InterPro" id="IPR031107">
    <property type="entry name" value="Small_HSP"/>
</dbReference>
<evidence type="ECO:0000313" key="5">
    <source>
        <dbReference type="EMBL" id="GHO99174.1"/>
    </source>
</evidence>
<comment type="caution">
    <text evidence="5">The sequence shown here is derived from an EMBL/GenBank/DDBJ whole genome shotgun (WGS) entry which is preliminary data.</text>
</comment>
<dbReference type="SUPFAM" id="SSF49764">
    <property type="entry name" value="HSP20-like chaperones"/>
    <property type="match status" value="1"/>
</dbReference>
<gene>
    <name evidence="5" type="primary">hspC</name>
    <name evidence="5" type="ORF">KSF_092220</name>
</gene>
<dbReference type="AlphaFoldDB" id="A0A8J3N5K4"/>
<dbReference type="InterPro" id="IPR002068">
    <property type="entry name" value="A-crystallin/Hsp20_dom"/>
</dbReference>
<protein>
    <submittedName>
        <fullName evidence="5">Heat-shock protein</fullName>
    </submittedName>
</protein>
<sequence length="161" mass="18285">MKDMSMIVRYRPFSDVLRRRSAFDRLVARSVAQPAWGVRSLVAPMNLTENEKGFEVRVQLPGLKPEDIEVTVLENTLTVKGQYHTSQEQQGEQKQWLVREISSGSFQRSVTFPKTVDFEKIATNYENGVLSITVPFSEASQPKRIRIAPQESEQPTAETGK</sequence>
<dbReference type="EMBL" id="BNJK01000002">
    <property type="protein sequence ID" value="GHO99174.1"/>
    <property type="molecule type" value="Genomic_DNA"/>
</dbReference>
<organism evidence="5 6">
    <name type="scientific">Reticulibacter mediterranei</name>
    <dbReference type="NCBI Taxonomy" id="2778369"/>
    <lineage>
        <taxon>Bacteria</taxon>
        <taxon>Bacillati</taxon>
        <taxon>Chloroflexota</taxon>
        <taxon>Ktedonobacteria</taxon>
        <taxon>Ktedonobacterales</taxon>
        <taxon>Reticulibacteraceae</taxon>
        <taxon>Reticulibacter</taxon>
    </lineage>
</organism>
<accession>A0A8J3N5K4</accession>
<dbReference type="Gene3D" id="2.60.40.790">
    <property type="match status" value="1"/>
</dbReference>
<evidence type="ECO:0000256" key="2">
    <source>
        <dbReference type="RuleBase" id="RU003616"/>
    </source>
</evidence>
<comment type="similarity">
    <text evidence="1 2">Belongs to the small heat shock protein (HSP20) family.</text>
</comment>
<dbReference type="InterPro" id="IPR008978">
    <property type="entry name" value="HSP20-like_chaperone"/>
</dbReference>
<evidence type="ECO:0000256" key="1">
    <source>
        <dbReference type="PROSITE-ProRule" id="PRU00285"/>
    </source>
</evidence>
<keyword evidence="6" id="KW-1185">Reference proteome</keyword>
<proteinExistence type="inferred from homology"/>
<dbReference type="PANTHER" id="PTHR11527">
    <property type="entry name" value="HEAT-SHOCK PROTEIN 20 FAMILY MEMBER"/>
    <property type="match status" value="1"/>
</dbReference>
<name>A0A8J3N5K4_9CHLR</name>
<feature type="domain" description="SHSP" evidence="4">
    <location>
        <begin position="36"/>
        <end position="153"/>
    </location>
</feature>
<evidence type="ECO:0000313" key="6">
    <source>
        <dbReference type="Proteomes" id="UP000597444"/>
    </source>
</evidence>
<dbReference type="Proteomes" id="UP000597444">
    <property type="component" value="Unassembled WGS sequence"/>
</dbReference>
<reference evidence="5" key="1">
    <citation type="submission" date="2020-10" db="EMBL/GenBank/DDBJ databases">
        <title>Taxonomic study of unclassified bacteria belonging to the class Ktedonobacteria.</title>
        <authorList>
            <person name="Yabe S."/>
            <person name="Wang C.M."/>
            <person name="Zheng Y."/>
            <person name="Sakai Y."/>
            <person name="Cavaletti L."/>
            <person name="Monciardini P."/>
            <person name="Donadio S."/>
        </authorList>
    </citation>
    <scope>NUCLEOTIDE SEQUENCE</scope>
    <source>
        <strain evidence="5">ID150040</strain>
    </source>
</reference>
<dbReference type="PROSITE" id="PS01031">
    <property type="entry name" value="SHSP"/>
    <property type="match status" value="1"/>
</dbReference>
<feature type="region of interest" description="Disordered" evidence="3">
    <location>
        <begin position="140"/>
        <end position="161"/>
    </location>
</feature>
<dbReference type="Pfam" id="PF00011">
    <property type="entry name" value="HSP20"/>
    <property type="match status" value="1"/>
</dbReference>